<name>A0AAX4PIR9_9CHLO</name>
<dbReference type="InterPro" id="IPR007125">
    <property type="entry name" value="H2A/H2B/H3"/>
</dbReference>
<dbReference type="SUPFAM" id="SSF47113">
    <property type="entry name" value="Histone-fold"/>
    <property type="match status" value="1"/>
</dbReference>
<keyword evidence="3" id="KW-1185">Reference proteome</keyword>
<dbReference type="Proteomes" id="UP001472866">
    <property type="component" value="Chromosome 12"/>
</dbReference>
<evidence type="ECO:0000313" key="2">
    <source>
        <dbReference type="EMBL" id="WZN65480.1"/>
    </source>
</evidence>
<evidence type="ECO:0000313" key="3">
    <source>
        <dbReference type="Proteomes" id="UP001472866"/>
    </source>
</evidence>
<dbReference type="EMBL" id="CP151512">
    <property type="protein sequence ID" value="WZN65480.1"/>
    <property type="molecule type" value="Genomic_DNA"/>
</dbReference>
<dbReference type="Gene3D" id="1.10.20.10">
    <property type="entry name" value="Histone, subunit A"/>
    <property type="match status" value="1"/>
</dbReference>
<sequence length="135" mass="15136">MADEGYESFATDDFVDFSNDLRKILKTIDTRVEHWLSQDSVEALNEALKAFIVEVSESSIAALESEKKNIIQPSHIVEGLRAKGFGDIADDLERDHPKLLVSGRKKKKDDGGMTEKEALELQQKLFAQAKARQAM</sequence>
<organism evidence="2 3">
    <name type="scientific">Chloropicon roscoffensis</name>
    <dbReference type="NCBI Taxonomy" id="1461544"/>
    <lineage>
        <taxon>Eukaryota</taxon>
        <taxon>Viridiplantae</taxon>
        <taxon>Chlorophyta</taxon>
        <taxon>Chloropicophyceae</taxon>
        <taxon>Chloropicales</taxon>
        <taxon>Chloropicaceae</taxon>
        <taxon>Chloropicon</taxon>
    </lineage>
</organism>
<dbReference type="AlphaFoldDB" id="A0AAX4PIR9"/>
<evidence type="ECO:0000259" key="1">
    <source>
        <dbReference type="Pfam" id="PF00125"/>
    </source>
</evidence>
<protein>
    <submittedName>
        <fullName evidence="2">CBFD_NFYB_HMF domain-containing protein</fullName>
    </submittedName>
</protein>
<accession>A0AAX4PIR9</accession>
<proteinExistence type="predicted"/>
<dbReference type="Pfam" id="PF00125">
    <property type="entry name" value="Histone"/>
    <property type="match status" value="1"/>
</dbReference>
<reference evidence="2 3" key="1">
    <citation type="submission" date="2024-03" db="EMBL/GenBank/DDBJ databases">
        <title>Complete genome sequence of the green alga Chloropicon roscoffensis RCC1871.</title>
        <authorList>
            <person name="Lemieux C."/>
            <person name="Pombert J.-F."/>
            <person name="Otis C."/>
            <person name="Turmel M."/>
        </authorList>
    </citation>
    <scope>NUCLEOTIDE SEQUENCE [LARGE SCALE GENOMIC DNA]</scope>
    <source>
        <strain evidence="2 3">RCC1871</strain>
    </source>
</reference>
<dbReference type="GO" id="GO:0046982">
    <property type="term" value="F:protein heterodimerization activity"/>
    <property type="evidence" value="ECO:0007669"/>
    <property type="project" value="InterPro"/>
</dbReference>
<dbReference type="GO" id="GO:0003677">
    <property type="term" value="F:DNA binding"/>
    <property type="evidence" value="ECO:0007669"/>
    <property type="project" value="InterPro"/>
</dbReference>
<gene>
    <name evidence="2" type="ORF">HKI87_12g70390</name>
</gene>
<dbReference type="InterPro" id="IPR009072">
    <property type="entry name" value="Histone-fold"/>
</dbReference>
<feature type="domain" description="Core Histone H2A/H2B/H3" evidence="1">
    <location>
        <begin position="21"/>
        <end position="78"/>
    </location>
</feature>